<dbReference type="Proteomes" id="UP000629619">
    <property type="component" value="Unassembled WGS sequence"/>
</dbReference>
<keyword evidence="3" id="KW-1185">Reference proteome</keyword>
<gene>
    <name evidence="2" type="ORF">Asi03nite_61800</name>
</gene>
<protein>
    <submittedName>
        <fullName evidence="2">Uncharacterized protein</fullName>
    </submittedName>
</protein>
<accession>A0A919ND60</accession>
<comment type="caution">
    <text evidence="2">The sequence shown here is derived from an EMBL/GenBank/DDBJ whole genome shotgun (WGS) entry which is preliminary data.</text>
</comment>
<evidence type="ECO:0000313" key="2">
    <source>
        <dbReference type="EMBL" id="GIF08642.1"/>
    </source>
</evidence>
<feature type="transmembrane region" description="Helical" evidence="1">
    <location>
        <begin position="26"/>
        <end position="45"/>
    </location>
</feature>
<proteinExistence type="predicted"/>
<organism evidence="2 3">
    <name type="scientific">Actinoplanes siamensis</name>
    <dbReference type="NCBI Taxonomy" id="1223317"/>
    <lineage>
        <taxon>Bacteria</taxon>
        <taxon>Bacillati</taxon>
        <taxon>Actinomycetota</taxon>
        <taxon>Actinomycetes</taxon>
        <taxon>Micromonosporales</taxon>
        <taxon>Micromonosporaceae</taxon>
        <taxon>Actinoplanes</taxon>
    </lineage>
</organism>
<name>A0A919ND60_9ACTN</name>
<dbReference type="AlphaFoldDB" id="A0A919ND60"/>
<keyword evidence="1" id="KW-0812">Transmembrane</keyword>
<sequence>MYCLSLLTSPRPLSPLYTWMDTLVPLPAWAACWGAVGAICLWYAFRAYDTPAFMAAVALKVAWGINAAFGWLTGAVPLGYVSAVIWLAFAAFVHLIAGGIPPGVRRGTGGWRAWTL</sequence>
<keyword evidence="1" id="KW-0472">Membrane</keyword>
<feature type="transmembrane region" description="Helical" evidence="1">
    <location>
        <begin position="52"/>
        <end position="72"/>
    </location>
</feature>
<dbReference type="EMBL" id="BOMW01000066">
    <property type="protein sequence ID" value="GIF08642.1"/>
    <property type="molecule type" value="Genomic_DNA"/>
</dbReference>
<evidence type="ECO:0000313" key="3">
    <source>
        <dbReference type="Proteomes" id="UP000629619"/>
    </source>
</evidence>
<reference evidence="2" key="1">
    <citation type="submission" date="2021-01" db="EMBL/GenBank/DDBJ databases">
        <title>Whole genome shotgun sequence of Actinoplanes siamensis NBRC 109076.</title>
        <authorList>
            <person name="Komaki H."/>
            <person name="Tamura T."/>
        </authorList>
    </citation>
    <scope>NUCLEOTIDE SEQUENCE</scope>
    <source>
        <strain evidence="2">NBRC 109076</strain>
    </source>
</reference>
<feature type="transmembrane region" description="Helical" evidence="1">
    <location>
        <begin position="78"/>
        <end position="97"/>
    </location>
</feature>
<evidence type="ECO:0000256" key="1">
    <source>
        <dbReference type="SAM" id="Phobius"/>
    </source>
</evidence>
<keyword evidence="1" id="KW-1133">Transmembrane helix</keyword>